<name>A0A935KAM9_9RHOO</name>
<dbReference type="AlphaFoldDB" id="A0A935KAM9"/>
<proteinExistence type="predicted"/>
<gene>
    <name evidence="1" type="ORF">IPJ38_09380</name>
</gene>
<sequence length="223" mass="24584">MTIQDFARQHLKSGLVDALIDFNGIKDPHHLPPGMVLHIPDKWLFRGSRPVTVLDVTGAASRVVANGTVIPLKAGERIPARSHIVTADQESVVLQFSDGSRMLVREHSQKFLQNNKFVPLAEGRDIRLNIPKGKVETRDQQTSGGQRSFRKYRLRPALPQFGAPSSGSRSFPMKHAPEVLEGKVALAHKNGPHSALPAGYGIAMQKNNSRVERQSRTESTAHI</sequence>
<protein>
    <submittedName>
        <fullName evidence="1">LysM peptidoglycan-binding domain-containing protein</fullName>
    </submittedName>
</protein>
<comment type="caution">
    <text evidence="1">The sequence shown here is derived from an EMBL/GenBank/DDBJ whole genome shotgun (WGS) entry which is preliminary data.</text>
</comment>
<organism evidence="1 2">
    <name type="scientific">Candidatus Dechloromonas phosphorivorans</name>
    <dbReference type="NCBI Taxonomy" id="2899244"/>
    <lineage>
        <taxon>Bacteria</taxon>
        <taxon>Pseudomonadati</taxon>
        <taxon>Pseudomonadota</taxon>
        <taxon>Betaproteobacteria</taxon>
        <taxon>Rhodocyclales</taxon>
        <taxon>Azonexaceae</taxon>
        <taxon>Dechloromonas</taxon>
    </lineage>
</organism>
<evidence type="ECO:0000313" key="2">
    <source>
        <dbReference type="Proteomes" id="UP000739411"/>
    </source>
</evidence>
<dbReference type="EMBL" id="JADJMS010000018">
    <property type="protein sequence ID" value="MBK7415271.1"/>
    <property type="molecule type" value="Genomic_DNA"/>
</dbReference>
<dbReference type="Proteomes" id="UP000739411">
    <property type="component" value="Unassembled WGS sequence"/>
</dbReference>
<evidence type="ECO:0000313" key="1">
    <source>
        <dbReference type="EMBL" id="MBK7415271.1"/>
    </source>
</evidence>
<accession>A0A935KAM9</accession>
<reference evidence="1 2" key="1">
    <citation type="submission" date="2020-10" db="EMBL/GenBank/DDBJ databases">
        <title>Connecting structure to function with the recovery of over 1000 high-quality activated sludge metagenome-assembled genomes encoding full-length rRNA genes using long-read sequencing.</title>
        <authorList>
            <person name="Singleton C.M."/>
            <person name="Petriglieri F."/>
            <person name="Kristensen J.M."/>
            <person name="Kirkegaard R.H."/>
            <person name="Michaelsen T.Y."/>
            <person name="Andersen M.H."/>
            <person name="Karst S.M."/>
            <person name="Dueholm M.S."/>
            <person name="Nielsen P.H."/>
            <person name="Albertsen M."/>
        </authorList>
    </citation>
    <scope>NUCLEOTIDE SEQUENCE [LARGE SCALE GENOMIC DNA]</scope>
    <source>
        <strain evidence="1">EsbW_18-Q3-R4-48_BATAC.463</strain>
    </source>
</reference>